<keyword evidence="1" id="KW-0732">Signal</keyword>
<feature type="chain" id="PRO_5003611953" description="DUF5640 domain-containing protein" evidence="1">
    <location>
        <begin position="31"/>
        <end position="143"/>
    </location>
</feature>
<organism evidence="2 3">
    <name type="scientific">Methylomicrobium album BG8</name>
    <dbReference type="NCBI Taxonomy" id="686340"/>
    <lineage>
        <taxon>Bacteria</taxon>
        <taxon>Pseudomonadati</taxon>
        <taxon>Pseudomonadota</taxon>
        <taxon>Gammaproteobacteria</taxon>
        <taxon>Methylococcales</taxon>
        <taxon>Methylococcaceae</taxon>
        <taxon>Methylomicrobium</taxon>
    </lineage>
</organism>
<evidence type="ECO:0000313" key="3">
    <source>
        <dbReference type="Proteomes" id="UP000005090"/>
    </source>
</evidence>
<feature type="signal peptide" evidence="1">
    <location>
        <begin position="1"/>
        <end position="30"/>
    </location>
</feature>
<evidence type="ECO:0000256" key="1">
    <source>
        <dbReference type="SAM" id="SignalP"/>
    </source>
</evidence>
<dbReference type="eggNOG" id="ENOG50343SK">
    <property type="taxonomic scope" value="Bacteria"/>
</dbReference>
<sequence>MYNVIKNFTPSMPIIAVFIVALASIGDGLAAPADEPVPNLVGIWAGENHTYSDKKGHLNWTKTIEIFEQKGRIFKGQFTYSAGTKHFFGVIYPDNTTFTWVAEDSQGYNHGHIHSNDKISACYVEAGGDATVGCAELTRQHKP</sequence>
<accession>H8GGZ9</accession>
<evidence type="ECO:0000313" key="2">
    <source>
        <dbReference type="EMBL" id="EIC31274.1"/>
    </source>
</evidence>
<gene>
    <name evidence="2" type="ORF">Metal_3627</name>
</gene>
<dbReference type="RefSeq" id="WP_005374532.1">
    <property type="nucleotide sequence ID" value="NZ_CM001475.1"/>
</dbReference>
<dbReference type="HOGENOM" id="CLU_1842402_0_0_6"/>
<protein>
    <recommendedName>
        <fullName evidence="4">DUF5640 domain-containing protein</fullName>
    </recommendedName>
</protein>
<reference evidence="2 3" key="1">
    <citation type="journal article" date="2013" name="Genome Announc.">
        <title>Genome Sequence of the Obligate Gammaproteobacterial Methanotroph Methylomicrobium album Strain BG8.</title>
        <authorList>
            <person name="Kits K.D."/>
            <person name="Kalyuzhnaya M.G."/>
            <person name="Klotz M.G."/>
            <person name="Jetten M.S."/>
            <person name="Op den Camp H.J."/>
            <person name="Vuilleumier S."/>
            <person name="Bringel F."/>
            <person name="Dispirito A.A."/>
            <person name="Murrell J.C."/>
            <person name="Bruce D."/>
            <person name="Cheng J.F."/>
            <person name="Copeland A."/>
            <person name="Goodwin L."/>
            <person name="Hauser L."/>
            <person name="Lajus A."/>
            <person name="Land M.L."/>
            <person name="Lapidus A."/>
            <person name="Lucas S."/>
            <person name="Medigue C."/>
            <person name="Pitluck S."/>
            <person name="Woyke T."/>
            <person name="Zeytun A."/>
            <person name="Stein L.Y."/>
        </authorList>
    </citation>
    <scope>NUCLEOTIDE SEQUENCE [LARGE SCALE GENOMIC DNA]</scope>
    <source>
        <strain evidence="2 3">BG8</strain>
    </source>
</reference>
<name>H8GGZ9_METAL</name>
<dbReference type="AlphaFoldDB" id="H8GGZ9"/>
<keyword evidence="3" id="KW-1185">Reference proteome</keyword>
<dbReference type="EMBL" id="CM001475">
    <property type="protein sequence ID" value="EIC31274.1"/>
    <property type="molecule type" value="Genomic_DNA"/>
</dbReference>
<proteinExistence type="predicted"/>
<dbReference type="Proteomes" id="UP000005090">
    <property type="component" value="Chromosome"/>
</dbReference>
<evidence type="ECO:0008006" key="4">
    <source>
        <dbReference type="Google" id="ProtNLM"/>
    </source>
</evidence>